<dbReference type="RefSeq" id="WP_004159122.1">
    <property type="nucleotide sequence ID" value="NZ_BAYW01000012.1"/>
</dbReference>
<dbReference type="PIRSF" id="PIRSF037495">
    <property type="entry name" value="Opine_OX_OoxA/HcnB"/>
    <property type="match status" value="1"/>
</dbReference>
<feature type="domain" description="FAD/NAD(P)-binding" evidence="2">
    <location>
        <begin position="7"/>
        <end position="285"/>
    </location>
</feature>
<dbReference type="PANTHER" id="PTHR42949">
    <property type="entry name" value="ANAEROBIC GLYCEROL-3-PHOSPHATE DEHYDROGENASE SUBUNIT B"/>
    <property type="match status" value="1"/>
</dbReference>
<dbReference type="EC" id="1.-.-.-" evidence="3"/>
<keyword evidence="1 3" id="KW-0560">Oxidoreductase</keyword>
<dbReference type="PRINTS" id="PR00469">
    <property type="entry name" value="PNDRDTASEII"/>
</dbReference>
<dbReference type="GeneID" id="97606777"/>
<dbReference type="GO" id="GO:0016491">
    <property type="term" value="F:oxidoreductase activity"/>
    <property type="evidence" value="ECO:0007669"/>
    <property type="project" value="UniProtKB-KW"/>
</dbReference>
<dbReference type="Pfam" id="PF07992">
    <property type="entry name" value="Pyr_redox_2"/>
    <property type="match status" value="1"/>
</dbReference>
<dbReference type="Proteomes" id="UP000013111">
    <property type="component" value="Unassembled WGS sequence"/>
</dbReference>
<dbReference type="InterPro" id="IPR036188">
    <property type="entry name" value="FAD/NAD-bd_sf"/>
</dbReference>
<evidence type="ECO:0000256" key="1">
    <source>
        <dbReference type="ARBA" id="ARBA00023002"/>
    </source>
</evidence>
<evidence type="ECO:0000313" key="4">
    <source>
        <dbReference type="Proteomes" id="UP000013111"/>
    </source>
</evidence>
<dbReference type="InterPro" id="IPR041854">
    <property type="entry name" value="BFD-like_2Fe2S-bd_dom_sf"/>
</dbReference>
<dbReference type="InterPro" id="IPR023753">
    <property type="entry name" value="FAD/NAD-binding_dom"/>
</dbReference>
<evidence type="ECO:0000313" key="3">
    <source>
        <dbReference type="EMBL" id="CCO94599.1"/>
    </source>
</evidence>
<dbReference type="EMBL" id="CAPB01000033">
    <property type="protein sequence ID" value="CCO94599.1"/>
    <property type="molecule type" value="Genomic_DNA"/>
</dbReference>
<dbReference type="SUPFAM" id="SSF51905">
    <property type="entry name" value="FAD/NAD(P)-binding domain"/>
    <property type="match status" value="1"/>
</dbReference>
<dbReference type="PRINTS" id="PR00368">
    <property type="entry name" value="FADPNR"/>
</dbReference>
<protein>
    <submittedName>
        <fullName evidence="3">Opine oxidase subunit A</fullName>
        <ecNumber evidence="3">1.-.-.-</ecNumber>
    </submittedName>
</protein>
<dbReference type="InterPro" id="IPR051691">
    <property type="entry name" value="Metab_Enz_Cyan_OpOx_G3PDH"/>
</dbReference>
<accession>A0A831ERK2</accession>
<sequence length="429" mass="45967">MTDLTTQVLIIGAGPAGMAAAIAAASNGADVLVIDDNPNAGGQIWRAGPGRLPRAGVKHVKAFFHAERITLLPQTRLIMQVTPGHYLLENPDRALQVKAERLIICSGARELFIPFPGWTLPGVTGAGGLQALIKSGMDVRGQRVVIAGSGPLLLASAHTAGKQGAKVVQICEQQNIRMLSRMLAQLWRWPAKLAQALMLGHLRYRPASYVVSAHGAQKLEYVMINQRGRSKKVDCDRLACGFGLLPDVQVAQLLGVKTAAGAVVVNSDQQTSSAHIWAAGECTGVGGSELSLAEGFIAGFQATAAGQKCQAWRPAKLSWSRFADLLQQTFELDERLKTLVTDETILCRCEDVAYGAVKDAAGLKQAKMQTRCGMGSCQGKICHASLCWLKSWSNEQIRPPVMTARLATLCLPDVTPPHSLKVKEHSYGP</sequence>
<proteinExistence type="predicted"/>
<evidence type="ECO:0000259" key="2">
    <source>
        <dbReference type="Pfam" id="PF07992"/>
    </source>
</evidence>
<dbReference type="InterPro" id="IPR017224">
    <property type="entry name" value="Opine_Oxase_asu/HCN_bsu"/>
</dbReference>
<comment type="caution">
    <text evidence="3">The sequence shown here is derived from an EMBL/GenBank/DDBJ whole genome shotgun (WGS) entry which is preliminary data.</text>
</comment>
<name>A0A831ERK2_ERWAM</name>
<dbReference type="Gene3D" id="3.50.50.60">
    <property type="entry name" value="FAD/NAD(P)-binding domain"/>
    <property type="match status" value="2"/>
</dbReference>
<organism evidence="3 4">
    <name type="scientific">Erwinia amylovora NBRC 12687 = CFBP 1232</name>
    <dbReference type="NCBI Taxonomy" id="1219359"/>
    <lineage>
        <taxon>Bacteria</taxon>
        <taxon>Pseudomonadati</taxon>
        <taxon>Pseudomonadota</taxon>
        <taxon>Gammaproteobacteria</taxon>
        <taxon>Enterobacterales</taxon>
        <taxon>Erwiniaceae</taxon>
        <taxon>Erwinia</taxon>
    </lineage>
</organism>
<dbReference type="PANTHER" id="PTHR42949:SF3">
    <property type="entry name" value="ANAEROBIC GLYCEROL-3-PHOSPHATE DEHYDROGENASE SUBUNIT B"/>
    <property type="match status" value="1"/>
</dbReference>
<gene>
    <name evidence="3" type="ORF">BN437_2689</name>
</gene>
<reference evidence="3 4" key="2">
    <citation type="submission" date="2013-04" db="EMBL/GenBank/DDBJ databases">
        <title>Comparative genomics of 12 strains of Erwinia amylovora identifies a pan-genome with a large conserved core and provides insights into host specificity.</title>
        <authorList>
            <person name="Mann R.A."/>
            <person name="Smits T.H.M."/>
            <person name="Buehlmann A."/>
            <person name="Blom J."/>
            <person name="Goesmann A."/>
            <person name="Frey J.E."/>
            <person name="Plummer K.M."/>
            <person name="Beer S.V."/>
            <person name="Luck J."/>
            <person name="Duffy B."/>
            <person name="Rodoni B."/>
        </authorList>
    </citation>
    <scope>NUCLEOTIDE SEQUENCE [LARGE SCALE GENOMIC DNA]</scope>
    <source>
        <strain evidence="4">CFBP 1232</strain>
    </source>
</reference>
<reference evidence="3 4" key="1">
    <citation type="submission" date="2012-11" db="EMBL/GenBank/DDBJ databases">
        <authorList>
            <person name="Linke B."/>
        </authorList>
    </citation>
    <scope>NUCLEOTIDE SEQUENCE [LARGE SCALE GENOMIC DNA]</scope>
    <source>
        <strain evidence="4">CFBP 1232</strain>
    </source>
</reference>
<dbReference type="Gene3D" id="1.10.10.1100">
    <property type="entry name" value="BFD-like [2Fe-2S]-binding domain"/>
    <property type="match status" value="1"/>
</dbReference>
<dbReference type="AlphaFoldDB" id="A0A831ERK2"/>